<comment type="caution">
    <text evidence="8">The sequence shown here is derived from an EMBL/GenBank/DDBJ whole genome shotgun (WGS) entry which is preliminary data.</text>
</comment>
<dbReference type="AlphaFoldDB" id="A0A1U7NFH2"/>
<dbReference type="EC" id="3.1.3.48" evidence="2"/>
<feature type="domain" description="Phosphotyrosine protein phosphatase I" evidence="7">
    <location>
        <begin position="2"/>
        <end position="142"/>
    </location>
</feature>
<accession>A0A1U7NFH2</accession>
<keyword evidence="9" id="KW-1185">Reference proteome</keyword>
<evidence type="ECO:0000256" key="6">
    <source>
        <dbReference type="PIRSR" id="PIRSR617867-1"/>
    </source>
</evidence>
<evidence type="ECO:0000256" key="4">
    <source>
        <dbReference type="ARBA" id="ARBA00022912"/>
    </source>
</evidence>
<dbReference type="GO" id="GO:0004725">
    <property type="term" value="F:protein tyrosine phosphatase activity"/>
    <property type="evidence" value="ECO:0007669"/>
    <property type="project" value="UniProtKB-EC"/>
</dbReference>
<comment type="catalytic activity">
    <reaction evidence="5">
        <text>O-phospho-L-tyrosyl-[protein] + H2O = L-tyrosyl-[protein] + phosphate</text>
        <dbReference type="Rhea" id="RHEA:10684"/>
        <dbReference type="Rhea" id="RHEA-COMP:10136"/>
        <dbReference type="Rhea" id="RHEA-COMP:20101"/>
        <dbReference type="ChEBI" id="CHEBI:15377"/>
        <dbReference type="ChEBI" id="CHEBI:43474"/>
        <dbReference type="ChEBI" id="CHEBI:46858"/>
        <dbReference type="ChEBI" id="CHEBI:61978"/>
        <dbReference type="EC" id="3.1.3.48"/>
    </reaction>
</comment>
<dbReference type="Proteomes" id="UP000186341">
    <property type="component" value="Unassembled WGS sequence"/>
</dbReference>
<dbReference type="PRINTS" id="PR00719">
    <property type="entry name" value="LMWPTPASE"/>
</dbReference>
<dbReference type="InterPro" id="IPR050438">
    <property type="entry name" value="LMW_PTPase"/>
</dbReference>
<dbReference type="SMART" id="SM00226">
    <property type="entry name" value="LMWPc"/>
    <property type="match status" value="1"/>
</dbReference>
<dbReference type="OrthoDB" id="9784339at2"/>
<dbReference type="EMBL" id="MPJW01000142">
    <property type="protein sequence ID" value="OLU39073.1"/>
    <property type="molecule type" value="Genomic_DNA"/>
</dbReference>
<dbReference type="PANTHER" id="PTHR11717">
    <property type="entry name" value="LOW MOLECULAR WEIGHT PROTEIN TYROSINE PHOSPHATASE"/>
    <property type="match status" value="1"/>
</dbReference>
<reference evidence="8 9" key="1">
    <citation type="submission" date="2016-11" db="EMBL/GenBank/DDBJ databases">
        <title>Description of two novel members of the family Erysipelotrichaceae: Ileibacterium lipovorans gen. nov., sp. nov. and Dubosiella newyorkensis, gen. nov., sp. nov.</title>
        <authorList>
            <person name="Cox L.M."/>
            <person name="Sohn J."/>
            <person name="Tyrrell K.L."/>
            <person name="Citron D.M."/>
            <person name="Lawson P.A."/>
            <person name="Patel N.B."/>
            <person name="Iizumi T."/>
            <person name="Perez-Perez G.I."/>
            <person name="Goldstein E.J."/>
            <person name="Blaser M.J."/>
        </authorList>
    </citation>
    <scope>NUCLEOTIDE SEQUENCE [LARGE SCALE GENOMIC DNA]</scope>
    <source>
        <strain evidence="8 9">NYU-BL-A3</strain>
    </source>
</reference>
<feature type="active site" description="Nucleophile" evidence="6">
    <location>
        <position position="8"/>
    </location>
</feature>
<dbReference type="InterPro" id="IPR017867">
    <property type="entry name" value="Tyr_phospatase_low_mol_wt"/>
</dbReference>
<gene>
    <name evidence="8" type="ORF">BO222_07275</name>
</gene>
<evidence type="ECO:0000256" key="5">
    <source>
        <dbReference type="ARBA" id="ARBA00051722"/>
    </source>
</evidence>
<feature type="active site" description="Proton donor" evidence="6">
    <location>
        <position position="118"/>
    </location>
</feature>
<name>A0A1U7NFH2_9FIRM</name>
<feature type="active site" evidence="6">
    <location>
        <position position="14"/>
    </location>
</feature>
<evidence type="ECO:0000313" key="9">
    <source>
        <dbReference type="Proteomes" id="UP000186341"/>
    </source>
</evidence>
<dbReference type="PANTHER" id="PTHR11717:SF7">
    <property type="entry name" value="LOW MOLECULAR WEIGHT PHOSPHOTYROSINE PROTEIN PHOSPHATASE"/>
    <property type="match status" value="1"/>
</dbReference>
<keyword evidence="3" id="KW-0378">Hydrolase</keyword>
<dbReference type="CDD" id="cd16343">
    <property type="entry name" value="LMWPTP"/>
    <property type="match status" value="1"/>
</dbReference>
<evidence type="ECO:0000256" key="2">
    <source>
        <dbReference type="ARBA" id="ARBA00013064"/>
    </source>
</evidence>
<keyword evidence="4" id="KW-0904">Protein phosphatase</keyword>
<sequence length="146" mass="16929">MKKVLFVCHGNICRSPMAEFIMKELVREHNPSQDFYIESAAVSSEEAGSDMYPAAKKVLKEHQIPFSKHKARKVRIDDGEAFDAIYVMDTSNLNRIHHLLCRSKEKIQLLLPDQSISDPWYTNDFETAYEQIFKGCSMRLDELMNQ</sequence>
<proteinExistence type="inferred from homology"/>
<dbReference type="Pfam" id="PF01451">
    <property type="entry name" value="LMWPc"/>
    <property type="match status" value="1"/>
</dbReference>
<evidence type="ECO:0000313" key="8">
    <source>
        <dbReference type="EMBL" id="OLU39073.1"/>
    </source>
</evidence>
<evidence type="ECO:0000259" key="7">
    <source>
        <dbReference type="SMART" id="SM00226"/>
    </source>
</evidence>
<organism evidence="8 9">
    <name type="scientific">Ileibacterium valens</name>
    <dbReference type="NCBI Taxonomy" id="1862668"/>
    <lineage>
        <taxon>Bacteria</taxon>
        <taxon>Bacillati</taxon>
        <taxon>Bacillota</taxon>
        <taxon>Erysipelotrichia</taxon>
        <taxon>Erysipelotrichales</taxon>
        <taxon>Erysipelotrichaceae</taxon>
        <taxon>Ileibacterium</taxon>
    </lineage>
</organism>
<dbReference type="Gene3D" id="3.40.50.2300">
    <property type="match status" value="1"/>
</dbReference>
<dbReference type="GeneID" id="82202987"/>
<dbReference type="InterPro" id="IPR036196">
    <property type="entry name" value="Ptyr_pPase_sf"/>
</dbReference>
<dbReference type="SUPFAM" id="SSF52788">
    <property type="entry name" value="Phosphotyrosine protein phosphatases I"/>
    <property type="match status" value="1"/>
</dbReference>
<evidence type="ECO:0000256" key="1">
    <source>
        <dbReference type="ARBA" id="ARBA00011063"/>
    </source>
</evidence>
<comment type="similarity">
    <text evidence="1">Belongs to the low molecular weight phosphotyrosine protein phosphatase family.</text>
</comment>
<dbReference type="InterPro" id="IPR023485">
    <property type="entry name" value="Ptyr_pPase"/>
</dbReference>
<evidence type="ECO:0000256" key="3">
    <source>
        <dbReference type="ARBA" id="ARBA00022801"/>
    </source>
</evidence>
<dbReference type="RefSeq" id="WP_075819752.1">
    <property type="nucleotide sequence ID" value="NZ_CAJUTZ010000065.1"/>
</dbReference>
<protein>
    <recommendedName>
        <fullName evidence="2">protein-tyrosine-phosphatase</fullName>
        <ecNumber evidence="2">3.1.3.48</ecNumber>
    </recommendedName>
</protein>